<gene>
    <name evidence="8" type="ORF">AMJ40_04445</name>
</gene>
<dbReference type="InterPro" id="IPR000845">
    <property type="entry name" value="Nucleoside_phosphorylase_d"/>
</dbReference>
<organism evidence="8 9">
    <name type="scientific">candidate division TA06 bacterium DG_26</name>
    <dbReference type="NCBI Taxonomy" id="1703771"/>
    <lineage>
        <taxon>Bacteria</taxon>
        <taxon>Bacteria division TA06</taxon>
    </lineage>
</organism>
<feature type="non-terminal residue" evidence="8">
    <location>
        <position position="174"/>
    </location>
</feature>
<reference evidence="8 9" key="1">
    <citation type="journal article" date="2015" name="Microbiome">
        <title>Genomic resolution of linkages in carbon, nitrogen, and sulfur cycling among widespread estuary sediment bacteria.</title>
        <authorList>
            <person name="Baker B.J."/>
            <person name="Lazar C.S."/>
            <person name="Teske A.P."/>
            <person name="Dick G.J."/>
        </authorList>
    </citation>
    <scope>NUCLEOTIDE SEQUENCE [LARGE SCALE GENOMIC DNA]</scope>
    <source>
        <strain evidence="8">DG_26</strain>
    </source>
</reference>
<keyword evidence="4 8" id="KW-0328">Glycosyltransferase</keyword>
<dbReference type="GO" id="GO:0009164">
    <property type="term" value="P:nucleoside catabolic process"/>
    <property type="evidence" value="ECO:0007669"/>
    <property type="project" value="UniProtKB-ARBA"/>
</dbReference>
<dbReference type="Gene3D" id="3.40.50.1580">
    <property type="entry name" value="Nucleoside phosphorylase domain"/>
    <property type="match status" value="1"/>
</dbReference>
<sequence>MAEERVYHLDLGRQDVGGARCAFLPGDPGRVPLIATTFDPRARELAFKREYRTWVGRLDGTPVLVTSTGIGGPSTSIAVEELARLGVKVFLRVGTTGAIQSEIRNGDIIITTGSVRLEGTSAHYAPIEYPAIGDHGLVSALVRAARDEGVKYWVGITASSATFYPGQERYDCFS</sequence>
<evidence type="ECO:0000256" key="3">
    <source>
        <dbReference type="ARBA" id="ARBA00021980"/>
    </source>
</evidence>
<name>A0A0S7WIA0_UNCT6</name>
<keyword evidence="5 8" id="KW-0808">Transferase</keyword>
<feature type="domain" description="Nucleoside phosphorylase" evidence="7">
    <location>
        <begin position="22"/>
        <end position="169"/>
    </location>
</feature>
<evidence type="ECO:0000256" key="6">
    <source>
        <dbReference type="ARBA" id="ARBA00048447"/>
    </source>
</evidence>
<dbReference type="EMBL" id="LIZT01000037">
    <property type="protein sequence ID" value="KPJ49896.1"/>
    <property type="molecule type" value="Genomic_DNA"/>
</dbReference>
<dbReference type="PROSITE" id="PS01232">
    <property type="entry name" value="PNP_UDP_1"/>
    <property type="match status" value="1"/>
</dbReference>
<dbReference type="EC" id="2.4.2.3" evidence="2"/>
<evidence type="ECO:0000259" key="7">
    <source>
        <dbReference type="Pfam" id="PF01048"/>
    </source>
</evidence>
<dbReference type="PANTHER" id="PTHR43691:SF11">
    <property type="entry name" value="FI09636P-RELATED"/>
    <property type="match status" value="1"/>
</dbReference>
<evidence type="ECO:0000256" key="2">
    <source>
        <dbReference type="ARBA" id="ARBA00011888"/>
    </source>
</evidence>
<dbReference type="PANTHER" id="PTHR43691">
    <property type="entry name" value="URIDINE PHOSPHORYLASE"/>
    <property type="match status" value="1"/>
</dbReference>
<dbReference type="GO" id="GO:0004850">
    <property type="term" value="F:uridine phosphorylase activity"/>
    <property type="evidence" value="ECO:0007669"/>
    <property type="project" value="UniProtKB-EC"/>
</dbReference>
<comment type="catalytic activity">
    <reaction evidence="6">
        <text>uridine + phosphate = alpha-D-ribose 1-phosphate + uracil</text>
        <dbReference type="Rhea" id="RHEA:24388"/>
        <dbReference type="ChEBI" id="CHEBI:16704"/>
        <dbReference type="ChEBI" id="CHEBI:17568"/>
        <dbReference type="ChEBI" id="CHEBI:43474"/>
        <dbReference type="ChEBI" id="CHEBI:57720"/>
        <dbReference type="EC" id="2.4.2.3"/>
    </reaction>
</comment>
<dbReference type="CDD" id="cd17767">
    <property type="entry name" value="UP_EcUdp-like"/>
    <property type="match status" value="1"/>
</dbReference>
<dbReference type="InterPro" id="IPR035994">
    <property type="entry name" value="Nucleoside_phosphorylase_sf"/>
</dbReference>
<dbReference type="SUPFAM" id="SSF53167">
    <property type="entry name" value="Purine and uridine phosphorylases"/>
    <property type="match status" value="1"/>
</dbReference>
<dbReference type="GO" id="GO:0005829">
    <property type="term" value="C:cytosol"/>
    <property type="evidence" value="ECO:0007669"/>
    <property type="project" value="TreeGrafter"/>
</dbReference>
<evidence type="ECO:0000256" key="4">
    <source>
        <dbReference type="ARBA" id="ARBA00022676"/>
    </source>
</evidence>
<comment type="similarity">
    <text evidence="1">Belongs to the PNP/UDP phosphorylase family.</text>
</comment>
<comment type="caution">
    <text evidence="8">The sequence shown here is derived from an EMBL/GenBank/DDBJ whole genome shotgun (WGS) entry which is preliminary data.</text>
</comment>
<dbReference type="Pfam" id="PF01048">
    <property type="entry name" value="PNP_UDP_1"/>
    <property type="match status" value="1"/>
</dbReference>
<dbReference type="Proteomes" id="UP000051124">
    <property type="component" value="Unassembled WGS sequence"/>
</dbReference>
<proteinExistence type="inferred from homology"/>
<evidence type="ECO:0000256" key="5">
    <source>
        <dbReference type="ARBA" id="ARBA00022679"/>
    </source>
</evidence>
<evidence type="ECO:0000256" key="1">
    <source>
        <dbReference type="ARBA" id="ARBA00010456"/>
    </source>
</evidence>
<dbReference type="InterPro" id="IPR018016">
    <property type="entry name" value="Nucleoside_phosphorylase_CS"/>
</dbReference>
<evidence type="ECO:0000313" key="9">
    <source>
        <dbReference type="Proteomes" id="UP000051124"/>
    </source>
</evidence>
<protein>
    <recommendedName>
        <fullName evidence="3">Uridine phosphorylase</fullName>
        <ecNumber evidence="2">2.4.2.3</ecNumber>
    </recommendedName>
</protein>
<dbReference type="AlphaFoldDB" id="A0A0S7WIA0"/>
<evidence type="ECO:0000313" key="8">
    <source>
        <dbReference type="EMBL" id="KPJ49896.1"/>
    </source>
</evidence>
<accession>A0A0S7WIA0</accession>